<keyword evidence="7 9" id="KW-0418">Kinase</keyword>
<evidence type="ECO:0000259" key="11">
    <source>
        <dbReference type="Pfam" id="PF01583"/>
    </source>
</evidence>
<comment type="pathway">
    <text evidence="3 9 10">Sulfur metabolism; hydrogen sulfide biosynthesis; sulfite from sulfate: step 2/3.</text>
</comment>
<dbReference type="FunFam" id="3.40.50.300:FF:000212">
    <property type="entry name" value="Adenylyl-sulfate kinase"/>
    <property type="match status" value="1"/>
</dbReference>
<keyword evidence="9" id="KW-0597">Phosphoprotein</keyword>
<dbReference type="GO" id="GO:0000103">
    <property type="term" value="P:sulfate assimilation"/>
    <property type="evidence" value="ECO:0007669"/>
    <property type="project" value="UniProtKB-UniRule"/>
</dbReference>
<dbReference type="HAMAP" id="MF_00065">
    <property type="entry name" value="Adenylyl_sulf_kinase"/>
    <property type="match status" value="1"/>
</dbReference>
<dbReference type="InterPro" id="IPR002891">
    <property type="entry name" value="APS"/>
</dbReference>
<dbReference type="Proteomes" id="UP000092578">
    <property type="component" value="Unassembled WGS sequence"/>
</dbReference>
<keyword evidence="13" id="KW-1185">Reference proteome</keyword>
<dbReference type="RefSeq" id="WP_065411914.1">
    <property type="nucleotide sequence ID" value="NZ_MAYT01000030.1"/>
</dbReference>
<dbReference type="Pfam" id="PF01583">
    <property type="entry name" value="APS_kinase"/>
    <property type="match status" value="1"/>
</dbReference>
<evidence type="ECO:0000256" key="5">
    <source>
        <dbReference type="ARBA" id="ARBA00022679"/>
    </source>
</evidence>
<evidence type="ECO:0000256" key="9">
    <source>
        <dbReference type="HAMAP-Rule" id="MF_00065"/>
    </source>
</evidence>
<dbReference type="PANTHER" id="PTHR11055:SF1">
    <property type="entry name" value="PAPS SYNTHETASE, ISOFORM D"/>
    <property type="match status" value="1"/>
</dbReference>
<dbReference type="InterPro" id="IPR059117">
    <property type="entry name" value="APS_kinase_dom"/>
</dbReference>
<dbReference type="CDD" id="cd02027">
    <property type="entry name" value="APSK"/>
    <property type="match status" value="1"/>
</dbReference>
<dbReference type="InterPro" id="IPR027417">
    <property type="entry name" value="P-loop_NTPase"/>
</dbReference>
<dbReference type="GO" id="GO:0005524">
    <property type="term" value="F:ATP binding"/>
    <property type="evidence" value="ECO:0007669"/>
    <property type="project" value="UniProtKB-UniRule"/>
</dbReference>
<dbReference type="AlphaFoldDB" id="A0A1B9ADW3"/>
<evidence type="ECO:0000256" key="7">
    <source>
        <dbReference type="ARBA" id="ARBA00022777"/>
    </source>
</evidence>
<dbReference type="NCBIfam" id="NF003013">
    <property type="entry name" value="PRK03846.1"/>
    <property type="match status" value="1"/>
</dbReference>
<evidence type="ECO:0000313" key="13">
    <source>
        <dbReference type="Proteomes" id="UP000092578"/>
    </source>
</evidence>
<evidence type="ECO:0000313" key="12">
    <source>
        <dbReference type="EMBL" id="OCA82024.1"/>
    </source>
</evidence>
<feature type="active site" description="Phosphoserine intermediate" evidence="9">
    <location>
        <position position="106"/>
    </location>
</feature>
<organism evidence="12 13">
    <name type="scientific">Pseudobacillus wudalianchiensis</name>
    <dbReference type="NCBI Taxonomy" id="1743143"/>
    <lineage>
        <taxon>Bacteria</taxon>
        <taxon>Bacillati</taxon>
        <taxon>Bacillota</taxon>
        <taxon>Bacilli</taxon>
        <taxon>Bacillales</taxon>
        <taxon>Bacillaceae</taxon>
        <taxon>Pseudobacillus</taxon>
    </lineage>
</organism>
<comment type="caution">
    <text evidence="12">The sequence shown here is derived from an EMBL/GenBank/DDBJ whole genome shotgun (WGS) entry which is preliminary data.</text>
</comment>
<evidence type="ECO:0000256" key="10">
    <source>
        <dbReference type="RuleBase" id="RU004347"/>
    </source>
</evidence>
<dbReference type="EMBL" id="MAYT01000030">
    <property type="protein sequence ID" value="OCA82024.1"/>
    <property type="molecule type" value="Genomic_DNA"/>
</dbReference>
<dbReference type="GO" id="GO:0004020">
    <property type="term" value="F:adenylylsulfate kinase activity"/>
    <property type="evidence" value="ECO:0007669"/>
    <property type="project" value="UniProtKB-UniRule"/>
</dbReference>
<evidence type="ECO:0000256" key="1">
    <source>
        <dbReference type="ARBA" id="ARBA00001823"/>
    </source>
</evidence>
<keyword evidence="6 9" id="KW-0547">Nucleotide-binding</keyword>
<comment type="similarity">
    <text evidence="4 9 10">Belongs to the APS kinase family.</text>
</comment>
<sequence>MSTNIVWHEQALTKQDQRAKNKHHSAVFWFTGLSGSGKSTVANAAAKRLHDLGVNTYVLDGDNIRHGLNKDLGFSDEDRKENIRRIGEVAKLFVDSGQIVFTAFISPFQEDRETVRQLLEKDEFIEVFVSCPLEECEARDPKGLYQKARAGQIPEFTGISSPYEAPAAPELVLETNLYSVDECVDQLIDFMKRKQWV</sequence>
<dbReference type="UniPathway" id="UPA00140">
    <property type="reaction ID" value="UER00205"/>
</dbReference>
<dbReference type="EC" id="2.7.1.25" evidence="9 10"/>
<feature type="binding site" evidence="9">
    <location>
        <begin position="32"/>
        <end position="39"/>
    </location>
    <ligand>
        <name>ATP</name>
        <dbReference type="ChEBI" id="CHEBI:30616"/>
    </ligand>
</feature>
<evidence type="ECO:0000256" key="6">
    <source>
        <dbReference type="ARBA" id="ARBA00022741"/>
    </source>
</evidence>
<feature type="domain" description="APS kinase" evidence="11">
    <location>
        <begin position="25"/>
        <end position="173"/>
    </location>
</feature>
<comment type="catalytic activity">
    <reaction evidence="1 9 10">
        <text>adenosine 5'-phosphosulfate + ATP = 3'-phosphoadenylyl sulfate + ADP + H(+)</text>
        <dbReference type="Rhea" id="RHEA:24152"/>
        <dbReference type="ChEBI" id="CHEBI:15378"/>
        <dbReference type="ChEBI" id="CHEBI:30616"/>
        <dbReference type="ChEBI" id="CHEBI:58243"/>
        <dbReference type="ChEBI" id="CHEBI:58339"/>
        <dbReference type="ChEBI" id="CHEBI:456216"/>
        <dbReference type="EC" id="2.7.1.25"/>
    </reaction>
</comment>
<comment type="function">
    <text evidence="2 9 10">Catalyzes the synthesis of activated sulfate.</text>
</comment>
<evidence type="ECO:0000256" key="8">
    <source>
        <dbReference type="ARBA" id="ARBA00022840"/>
    </source>
</evidence>
<keyword evidence="8 9" id="KW-0067">ATP-binding</keyword>
<dbReference type="PANTHER" id="PTHR11055">
    <property type="entry name" value="BIFUNCTIONAL 3'-PHOSPHOADENOSINE 5'-PHOSPHOSULFATE SYNTHASE"/>
    <property type="match status" value="1"/>
</dbReference>
<dbReference type="GO" id="GO:0070814">
    <property type="term" value="P:hydrogen sulfide biosynthetic process"/>
    <property type="evidence" value="ECO:0007669"/>
    <property type="project" value="UniProtKB-UniRule"/>
</dbReference>
<evidence type="ECO:0000256" key="2">
    <source>
        <dbReference type="ARBA" id="ARBA00002632"/>
    </source>
</evidence>
<protein>
    <recommendedName>
        <fullName evidence="9 10">Adenylyl-sulfate kinase</fullName>
        <ecNumber evidence="9 10">2.7.1.25</ecNumber>
    </recommendedName>
    <alternativeName>
        <fullName evidence="9">APS kinase</fullName>
    </alternativeName>
    <alternativeName>
        <fullName evidence="9">ATP adenosine-5'-phosphosulfate 3'-phosphotransferase</fullName>
    </alternativeName>
    <alternativeName>
        <fullName evidence="9">Adenosine-5'-phosphosulfate kinase</fullName>
    </alternativeName>
</protein>
<name>A0A1B9ADW3_9BACI</name>
<dbReference type="SUPFAM" id="SSF52540">
    <property type="entry name" value="P-loop containing nucleoside triphosphate hydrolases"/>
    <property type="match status" value="1"/>
</dbReference>
<proteinExistence type="inferred from homology"/>
<dbReference type="NCBIfam" id="TIGR00455">
    <property type="entry name" value="apsK"/>
    <property type="match status" value="1"/>
</dbReference>
<evidence type="ECO:0000256" key="3">
    <source>
        <dbReference type="ARBA" id="ARBA00004806"/>
    </source>
</evidence>
<keyword evidence="5 9" id="KW-0808">Transferase</keyword>
<reference evidence="13" key="1">
    <citation type="submission" date="2016-05" db="EMBL/GenBank/DDBJ databases">
        <authorList>
            <person name="Liu B."/>
            <person name="Wang J."/>
            <person name="Zhu Y."/>
            <person name="Liu G."/>
            <person name="Chen Q."/>
            <person name="Chen Z."/>
            <person name="Lan J."/>
            <person name="Che J."/>
            <person name="Ge C."/>
            <person name="Shi H."/>
            <person name="Pan Z."/>
            <person name="Liu X."/>
        </authorList>
    </citation>
    <scope>NUCLEOTIDE SEQUENCE [LARGE SCALE GENOMIC DNA]</scope>
    <source>
        <strain evidence="13">FJAT-27215</strain>
    </source>
</reference>
<evidence type="ECO:0000256" key="4">
    <source>
        <dbReference type="ARBA" id="ARBA00007008"/>
    </source>
</evidence>
<dbReference type="Gene3D" id="3.40.50.300">
    <property type="entry name" value="P-loop containing nucleotide triphosphate hydrolases"/>
    <property type="match status" value="1"/>
</dbReference>
<gene>
    <name evidence="9" type="primary">cysC</name>
    <name evidence="12" type="ORF">A8F95_15055</name>
</gene>
<accession>A0A1B9ADW3</accession>